<dbReference type="Proteomes" id="UP000241769">
    <property type="component" value="Unassembled WGS sequence"/>
</dbReference>
<keyword evidence="2" id="KW-0012">Acyltransferase</keyword>
<evidence type="ECO:0000313" key="2">
    <source>
        <dbReference type="EMBL" id="PRP73179.1"/>
    </source>
</evidence>
<comment type="caution">
    <text evidence="2">The sequence shown here is derived from an EMBL/GenBank/DDBJ whole genome shotgun (WGS) entry which is preliminary data.</text>
</comment>
<keyword evidence="2" id="KW-0808">Transferase</keyword>
<proteinExistence type="predicted"/>
<keyword evidence="3" id="KW-1185">Reference proteome</keyword>
<organism evidence="2 3">
    <name type="scientific">Planoprotostelium fungivorum</name>
    <dbReference type="NCBI Taxonomy" id="1890364"/>
    <lineage>
        <taxon>Eukaryota</taxon>
        <taxon>Amoebozoa</taxon>
        <taxon>Evosea</taxon>
        <taxon>Variosea</taxon>
        <taxon>Cavosteliida</taxon>
        <taxon>Cavosteliaceae</taxon>
        <taxon>Planoprotostelium</taxon>
    </lineage>
</organism>
<reference evidence="2 3" key="1">
    <citation type="journal article" date="2018" name="Genome Biol. Evol.">
        <title>Multiple Roots of Fruiting Body Formation in Amoebozoa.</title>
        <authorList>
            <person name="Hillmann F."/>
            <person name="Forbes G."/>
            <person name="Novohradska S."/>
            <person name="Ferling I."/>
            <person name="Riege K."/>
            <person name="Groth M."/>
            <person name="Westermann M."/>
            <person name="Marz M."/>
            <person name="Spaller T."/>
            <person name="Winckler T."/>
            <person name="Schaap P."/>
            <person name="Glockner G."/>
        </authorList>
    </citation>
    <scope>NUCLEOTIDE SEQUENCE [LARGE SCALE GENOMIC DNA]</scope>
    <source>
        <strain evidence="2 3">Jena</strain>
    </source>
</reference>
<protein>
    <submittedName>
        <fullName evidence="2">Putative acyltransferase</fullName>
    </submittedName>
</protein>
<accession>A0A2P6MN91</accession>
<name>A0A2P6MN91_9EUKA</name>
<feature type="domain" description="N-acetyltransferase" evidence="1">
    <location>
        <begin position="115"/>
        <end position="245"/>
    </location>
</feature>
<gene>
    <name evidence="2" type="ORF">PROFUN_03493</name>
</gene>
<dbReference type="Pfam" id="PF00583">
    <property type="entry name" value="Acetyltransf_1"/>
    <property type="match status" value="1"/>
</dbReference>
<dbReference type="AlphaFoldDB" id="A0A2P6MN91"/>
<dbReference type="InterPro" id="IPR016181">
    <property type="entry name" value="Acyl_CoA_acyltransferase"/>
</dbReference>
<dbReference type="InParanoid" id="A0A2P6MN91"/>
<dbReference type="PROSITE" id="PS51186">
    <property type="entry name" value="GNAT"/>
    <property type="match status" value="1"/>
</dbReference>
<evidence type="ECO:0000259" key="1">
    <source>
        <dbReference type="PROSITE" id="PS51186"/>
    </source>
</evidence>
<dbReference type="CDD" id="cd04301">
    <property type="entry name" value="NAT_SF"/>
    <property type="match status" value="1"/>
</dbReference>
<dbReference type="SUPFAM" id="SSF55729">
    <property type="entry name" value="Acyl-CoA N-acyltransferases (Nat)"/>
    <property type="match status" value="1"/>
</dbReference>
<dbReference type="EMBL" id="MDYQ01000661">
    <property type="protein sequence ID" value="PRP73179.1"/>
    <property type="molecule type" value="Genomic_DNA"/>
</dbReference>
<dbReference type="OrthoDB" id="2115692at2759"/>
<dbReference type="InterPro" id="IPR000182">
    <property type="entry name" value="GNAT_dom"/>
</dbReference>
<sequence length="245" mass="27471">MQSEVSPLENPIWNSLSTNQVSFATVSPSNDVKRYKVGTIPFISFNPQRDDVHDDWAKETISLLEPGEHLYALGHMPKHLQSHQYAGLTITCLGPIMQMENKHTSTRDSPSLIHDAVVEIPNDVDGVRHLLELTAVAYPTYFRGGATQLGRFFGIFKEGKLVAMIGERMGCGSRREMTTIVTHPEWTRRGYASALIAHLAEIHKMEGKTSWLQVSCSDAGAIRVYQKAGFVERGLVQLWKVHRTE</sequence>
<evidence type="ECO:0000313" key="3">
    <source>
        <dbReference type="Proteomes" id="UP000241769"/>
    </source>
</evidence>
<dbReference type="GO" id="GO:0016747">
    <property type="term" value="F:acyltransferase activity, transferring groups other than amino-acyl groups"/>
    <property type="evidence" value="ECO:0007669"/>
    <property type="project" value="InterPro"/>
</dbReference>
<dbReference type="Gene3D" id="3.40.630.30">
    <property type="match status" value="1"/>
</dbReference>